<feature type="compositionally biased region" description="Polar residues" evidence="5">
    <location>
        <begin position="300"/>
        <end position="310"/>
    </location>
</feature>
<dbReference type="InParanoid" id="A0A419Q3C9"/>
<dbReference type="InterPro" id="IPR013087">
    <property type="entry name" value="Znf_C2H2_type"/>
</dbReference>
<dbReference type="SUPFAM" id="SSF57667">
    <property type="entry name" value="beta-beta-alpha zinc fingers"/>
    <property type="match status" value="2"/>
</dbReference>
<sequence length="407" mass="46643">MHEISEIHSFPNKFGFAGDSHGTHLNLSLMMFPTRDPPGFHWLEREFTDGKVRGLKAISASRRLPSRLGQLGSITTPCFPRVLWQLGTKKLLQLSNSDFVYLSQHAWWHDTVCLQTGMDEAVKHSAVVLSCFTPACPPEFLNTVGGTRCFSSCCMKQDIRFRAGLELRWMVMQMLEMWTVPNPRVSVRVKLTRNMPQVSKLTFTNGIQSTDRIENDAESAVRLDEPKKHGSHEGLHKCLICCKSFTNLLAAMRHQNVHPETADFYCSVCEKSFASGRRLKQHIWRKKATGHHISKRTSSKRVQQSEESGNSCPECGKCFSSWKHLFQHRRSVHREETRQQCEECGAIFCRKWNIDRHMRTVHGKQTDYICEHCGVSCCRLDVFNKHLRSMHGTNTNDAKPSDKPDKI</sequence>
<dbReference type="Gene3D" id="3.30.160.60">
    <property type="entry name" value="Classic Zinc Finger"/>
    <property type="match status" value="2"/>
</dbReference>
<comment type="caution">
    <text evidence="7">The sequence shown here is derived from an EMBL/GenBank/DDBJ whole genome shotgun (WGS) entry which is preliminary data.</text>
</comment>
<reference evidence="7 8" key="1">
    <citation type="journal article" date="2018" name="Biotechnol. Adv.">
        <title>Improved genomic resources and new bioinformatic workflow for the carcinogenic parasite Clonorchis sinensis: Biotechnological implications.</title>
        <authorList>
            <person name="Wang D."/>
            <person name="Korhonen P.K."/>
            <person name="Gasser R.B."/>
            <person name="Young N.D."/>
        </authorList>
    </citation>
    <scope>NUCLEOTIDE SEQUENCE [LARGE SCALE GENOMIC DNA]</scope>
    <source>
        <strain evidence="7">Cs-k2</strain>
    </source>
</reference>
<dbReference type="GO" id="GO:0000977">
    <property type="term" value="F:RNA polymerase II transcription regulatory region sequence-specific DNA binding"/>
    <property type="evidence" value="ECO:0007669"/>
    <property type="project" value="TreeGrafter"/>
</dbReference>
<dbReference type="InterPro" id="IPR036236">
    <property type="entry name" value="Znf_C2H2_sf"/>
</dbReference>
<dbReference type="PROSITE" id="PS00028">
    <property type="entry name" value="ZINC_FINGER_C2H2_1"/>
    <property type="match status" value="4"/>
</dbReference>
<feature type="region of interest" description="Disordered" evidence="5">
    <location>
        <begin position="285"/>
        <end position="310"/>
    </location>
</feature>
<feature type="domain" description="C2H2-type" evidence="6">
    <location>
        <begin position="264"/>
        <end position="297"/>
    </location>
</feature>
<dbReference type="PANTHER" id="PTHR24409">
    <property type="entry name" value="ZINC FINGER PROTEIN 142"/>
    <property type="match status" value="1"/>
</dbReference>
<evidence type="ECO:0000256" key="2">
    <source>
        <dbReference type="ARBA" id="ARBA00022737"/>
    </source>
</evidence>
<evidence type="ECO:0000313" key="8">
    <source>
        <dbReference type="Proteomes" id="UP000286415"/>
    </source>
</evidence>
<dbReference type="PROSITE" id="PS50157">
    <property type="entry name" value="ZINC_FINGER_C2H2_2"/>
    <property type="match status" value="3"/>
</dbReference>
<keyword evidence="3" id="KW-0863">Zinc-finger</keyword>
<evidence type="ECO:0000313" key="7">
    <source>
        <dbReference type="EMBL" id="KAG5452657.1"/>
    </source>
</evidence>
<evidence type="ECO:0000256" key="3">
    <source>
        <dbReference type="ARBA" id="ARBA00022771"/>
    </source>
</evidence>
<evidence type="ECO:0000256" key="1">
    <source>
        <dbReference type="ARBA" id="ARBA00022723"/>
    </source>
</evidence>
<keyword evidence="4" id="KW-0862">Zinc</keyword>
<evidence type="ECO:0000259" key="6">
    <source>
        <dbReference type="PROSITE" id="PS50157"/>
    </source>
</evidence>
<accession>A0A419Q3C9</accession>
<dbReference type="STRING" id="79923.A0A419Q3C9"/>
<dbReference type="EMBL" id="NIRI02000030">
    <property type="protein sequence ID" value="KAG5452657.1"/>
    <property type="molecule type" value="Genomic_DNA"/>
</dbReference>
<feature type="domain" description="C2H2-type" evidence="6">
    <location>
        <begin position="339"/>
        <end position="367"/>
    </location>
</feature>
<gene>
    <name evidence="7" type="ORF">CSKR_114288</name>
</gene>
<dbReference type="GO" id="GO:0005634">
    <property type="term" value="C:nucleus"/>
    <property type="evidence" value="ECO:0007669"/>
    <property type="project" value="TreeGrafter"/>
</dbReference>
<dbReference type="AlphaFoldDB" id="A0A419Q3C9"/>
<dbReference type="GO" id="GO:0008270">
    <property type="term" value="F:zinc ion binding"/>
    <property type="evidence" value="ECO:0007669"/>
    <property type="project" value="UniProtKB-KW"/>
</dbReference>
<keyword evidence="1" id="KW-0479">Metal-binding</keyword>
<protein>
    <recommendedName>
        <fullName evidence="6">C2H2-type domain-containing protein</fullName>
    </recommendedName>
</protein>
<proteinExistence type="predicted"/>
<feature type="domain" description="C2H2-type" evidence="6">
    <location>
        <begin position="310"/>
        <end position="338"/>
    </location>
</feature>
<dbReference type="OrthoDB" id="6061248at2759"/>
<name>A0A419Q3C9_CLOSI</name>
<evidence type="ECO:0000256" key="5">
    <source>
        <dbReference type="SAM" id="MobiDB-lite"/>
    </source>
</evidence>
<dbReference type="SMART" id="SM00355">
    <property type="entry name" value="ZnF_C2H2"/>
    <property type="match status" value="5"/>
</dbReference>
<feature type="compositionally biased region" description="Basic residues" evidence="5">
    <location>
        <begin position="285"/>
        <end position="299"/>
    </location>
</feature>
<dbReference type="PANTHER" id="PTHR24409:SF295">
    <property type="entry name" value="AZ2-RELATED"/>
    <property type="match status" value="1"/>
</dbReference>
<dbReference type="Proteomes" id="UP000286415">
    <property type="component" value="Unassembled WGS sequence"/>
</dbReference>
<keyword evidence="2" id="KW-0677">Repeat</keyword>
<dbReference type="Pfam" id="PF00096">
    <property type="entry name" value="zf-C2H2"/>
    <property type="match status" value="2"/>
</dbReference>
<organism evidence="7 8">
    <name type="scientific">Clonorchis sinensis</name>
    <name type="common">Chinese liver fluke</name>
    <dbReference type="NCBI Taxonomy" id="79923"/>
    <lineage>
        <taxon>Eukaryota</taxon>
        <taxon>Metazoa</taxon>
        <taxon>Spiralia</taxon>
        <taxon>Lophotrochozoa</taxon>
        <taxon>Platyhelminthes</taxon>
        <taxon>Trematoda</taxon>
        <taxon>Digenea</taxon>
        <taxon>Opisthorchiida</taxon>
        <taxon>Opisthorchiata</taxon>
        <taxon>Opisthorchiidae</taxon>
        <taxon>Clonorchis</taxon>
    </lineage>
</organism>
<evidence type="ECO:0000256" key="4">
    <source>
        <dbReference type="ARBA" id="ARBA00022833"/>
    </source>
</evidence>
<reference evidence="7 8" key="2">
    <citation type="journal article" date="2021" name="Genomics">
        <title>High-quality reference genome for Clonorchis sinensis.</title>
        <authorList>
            <person name="Young N.D."/>
            <person name="Stroehlein A.J."/>
            <person name="Kinkar L."/>
            <person name="Wang T."/>
            <person name="Sohn W.M."/>
            <person name="Chang B.C.H."/>
            <person name="Kaur P."/>
            <person name="Weisz D."/>
            <person name="Dudchenko O."/>
            <person name="Aiden E.L."/>
            <person name="Korhonen P.K."/>
            <person name="Gasser R.B."/>
        </authorList>
    </citation>
    <scope>NUCLEOTIDE SEQUENCE [LARGE SCALE GENOMIC DNA]</scope>
    <source>
        <strain evidence="7">Cs-k2</strain>
    </source>
</reference>
<keyword evidence="8" id="KW-1185">Reference proteome</keyword>
<dbReference type="GO" id="GO:0000981">
    <property type="term" value="F:DNA-binding transcription factor activity, RNA polymerase II-specific"/>
    <property type="evidence" value="ECO:0007669"/>
    <property type="project" value="TreeGrafter"/>
</dbReference>